<evidence type="ECO:0000256" key="5">
    <source>
        <dbReference type="SAM" id="MobiDB-lite"/>
    </source>
</evidence>
<dbReference type="SMART" id="SM00165">
    <property type="entry name" value="UBA"/>
    <property type="match status" value="1"/>
</dbReference>
<organism evidence="7 8">
    <name type="scientific">Pneumocystis carinii (strain B80)</name>
    <name type="common">Rat pneumocystis pneumonia agent</name>
    <name type="synonym">Pneumocystis carinii f. sp. carinii</name>
    <dbReference type="NCBI Taxonomy" id="1408658"/>
    <lineage>
        <taxon>Eukaryota</taxon>
        <taxon>Fungi</taxon>
        <taxon>Dikarya</taxon>
        <taxon>Ascomycota</taxon>
        <taxon>Taphrinomycotina</taxon>
        <taxon>Pneumocystomycetes</taxon>
        <taxon>Pneumocystaceae</taxon>
        <taxon>Pneumocystis</taxon>
    </lineage>
</organism>
<feature type="domain" description="UBA" evidence="6">
    <location>
        <begin position="282"/>
        <end position="320"/>
    </location>
</feature>
<comment type="caution">
    <text evidence="7">The sequence shown here is derived from an EMBL/GenBank/DDBJ whole genome shotgun (WGS) entry which is preliminary data.</text>
</comment>
<keyword evidence="4" id="KW-0378">Hydrolase</keyword>
<dbReference type="CDD" id="cd14309">
    <property type="entry name" value="UBA_scDdi1_like"/>
    <property type="match status" value="1"/>
</dbReference>
<dbReference type="Gene3D" id="2.40.70.10">
    <property type="entry name" value="Acid Proteases"/>
    <property type="match status" value="1"/>
</dbReference>
<dbReference type="GeneID" id="28936460"/>
<dbReference type="InterPro" id="IPR009060">
    <property type="entry name" value="UBA-like_sf"/>
</dbReference>
<comment type="similarity">
    <text evidence="1">Belongs to the DDI1 family.</text>
</comment>
<protein>
    <recommendedName>
        <fullName evidence="6">UBA domain-containing protein</fullName>
    </recommendedName>
</protein>
<keyword evidence="2" id="KW-0645">Protease</keyword>
<reference evidence="8" key="1">
    <citation type="journal article" date="2016" name="Nat. Commun.">
        <title>Genome analysis of three Pneumocystis species reveals adaptation mechanisms to life exclusively in mammalian hosts.</title>
        <authorList>
            <person name="Ma L."/>
            <person name="Chen Z."/>
            <person name="Huang D.W."/>
            <person name="Kutty G."/>
            <person name="Ishihara M."/>
            <person name="Wang H."/>
            <person name="Abouelleil A."/>
            <person name="Bishop L."/>
            <person name="Davey E."/>
            <person name="Deng R."/>
            <person name="Deng X."/>
            <person name="Fan L."/>
            <person name="Fantoni G."/>
            <person name="Fitzgerald M."/>
            <person name="Gogineni E."/>
            <person name="Goldberg J.M."/>
            <person name="Handley G."/>
            <person name="Hu X."/>
            <person name="Huber C."/>
            <person name="Jiao X."/>
            <person name="Jones K."/>
            <person name="Levin J.Z."/>
            <person name="Liu Y."/>
            <person name="Macdonald P."/>
            <person name="Melnikov A."/>
            <person name="Raley C."/>
            <person name="Sassi M."/>
            <person name="Sherman B.T."/>
            <person name="Song X."/>
            <person name="Sykes S."/>
            <person name="Tran B."/>
            <person name="Walsh L."/>
            <person name="Xia Y."/>
            <person name="Yang J."/>
            <person name="Young S."/>
            <person name="Zeng Q."/>
            <person name="Zheng X."/>
            <person name="Stephens R."/>
            <person name="Nusbaum C."/>
            <person name="Birren B.W."/>
            <person name="Azadi P."/>
            <person name="Lempicki R.A."/>
            <person name="Cuomo C.A."/>
            <person name="Kovacs J.A."/>
        </authorList>
    </citation>
    <scope>NUCLEOTIDE SEQUENCE [LARGE SCALE GENOMIC DNA]</scope>
    <source>
        <strain evidence="8">B80</strain>
    </source>
</reference>
<dbReference type="SUPFAM" id="SSF50630">
    <property type="entry name" value="Acid proteases"/>
    <property type="match status" value="1"/>
</dbReference>
<dbReference type="EMBL" id="LFVZ01000007">
    <property type="protein sequence ID" value="KTW28425.1"/>
    <property type="molecule type" value="Genomic_DNA"/>
</dbReference>
<dbReference type="PANTHER" id="PTHR12917">
    <property type="entry name" value="ASPARTYL PROTEASE DDI-RELATED"/>
    <property type="match status" value="1"/>
</dbReference>
<evidence type="ECO:0000313" key="7">
    <source>
        <dbReference type="EMBL" id="KTW28425.1"/>
    </source>
</evidence>
<evidence type="ECO:0000256" key="3">
    <source>
        <dbReference type="ARBA" id="ARBA00022750"/>
    </source>
</evidence>
<evidence type="ECO:0000256" key="4">
    <source>
        <dbReference type="ARBA" id="ARBA00022801"/>
    </source>
</evidence>
<evidence type="ECO:0000256" key="2">
    <source>
        <dbReference type="ARBA" id="ARBA00022670"/>
    </source>
</evidence>
<dbReference type="Gene3D" id="1.10.8.10">
    <property type="entry name" value="DNA helicase RuvA subunit, C-terminal domain"/>
    <property type="match status" value="1"/>
</dbReference>
<dbReference type="SUPFAM" id="SSF46934">
    <property type="entry name" value="UBA-like"/>
    <property type="match status" value="1"/>
</dbReference>
<evidence type="ECO:0000313" key="8">
    <source>
        <dbReference type="Proteomes" id="UP000054454"/>
    </source>
</evidence>
<gene>
    <name evidence="7" type="ORF">T552_01686</name>
</gene>
<keyword evidence="3" id="KW-0064">Aspartyl protease</keyword>
<dbReference type="AlphaFoldDB" id="A0A0W4ZJ83"/>
<dbReference type="Pfam" id="PF00627">
    <property type="entry name" value="UBA"/>
    <property type="match status" value="1"/>
</dbReference>
<sequence length="320" mass="36221">MWDSLDPEILRLRLLSRPQFLEVIRQTHPELAEAAVHNPEEFKRMIQNMYFDRNYLEIQRQREISALNADPLNVEAQARIEEIIRQEAVMENLENAMEYHPESFGRVTMLYIDVEINKHKVKAFVDSGAQNTIMSPSCAKACGITHLIDKRFCGIAKGVGTANIIGRIHTAQIKVGPLFLACSFTIIEGKDIDILFGLDMLRSHQACIDLKRNALVINDTLIPFLSETELPDNAKMETIYVPETVNHNNEQTESANTQKQPESRDNNNILNQSAYKGQLGSKYQEEDIRQLEALGFSKEEALQALEAANGDVSMAANFLF</sequence>
<dbReference type="RefSeq" id="XP_018225968.1">
    <property type="nucleotide sequence ID" value="XM_018370257.1"/>
</dbReference>
<proteinExistence type="inferred from homology"/>
<dbReference type="InterPro" id="IPR015940">
    <property type="entry name" value="UBA"/>
</dbReference>
<dbReference type="InterPro" id="IPR019103">
    <property type="entry name" value="Peptidase_aspartic_DDI1-type"/>
</dbReference>
<dbReference type="InterPro" id="IPR021109">
    <property type="entry name" value="Peptidase_aspartic_dom_sf"/>
</dbReference>
<dbReference type="GO" id="GO:0006508">
    <property type="term" value="P:proteolysis"/>
    <property type="evidence" value="ECO:0007669"/>
    <property type="project" value="UniProtKB-KW"/>
</dbReference>
<feature type="region of interest" description="Disordered" evidence="5">
    <location>
        <begin position="248"/>
        <end position="268"/>
    </location>
</feature>
<dbReference type="PROSITE" id="PS50030">
    <property type="entry name" value="UBA"/>
    <property type="match status" value="1"/>
</dbReference>
<name>A0A0W4ZJ83_PNEC8</name>
<dbReference type="PANTHER" id="PTHR12917:SF1">
    <property type="entry name" value="AT13091P"/>
    <property type="match status" value="1"/>
</dbReference>
<keyword evidence="8" id="KW-1185">Reference proteome</keyword>
<dbReference type="InterPro" id="IPR057273">
    <property type="entry name" value="Ddi1/2_HDD"/>
</dbReference>
<dbReference type="GO" id="GO:0004190">
    <property type="term" value="F:aspartic-type endopeptidase activity"/>
    <property type="evidence" value="ECO:0007669"/>
    <property type="project" value="UniProtKB-KW"/>
</dbReference>
<evidence type="ECO:0000259" key="6">
    <source>
        <dbReference type="PROSITE" id="PS50030"/>
    </source>
</evidence>
<dbReference type="Proteomes" id="UP000054454">
    <property type="component" value="Unassembled WGS sequence"/>
</dbReference>
<evidence type="ECO:0000256" key="1">
    <source>
        <dbReference type="ARBA" id="ARBA00009136"/>
    </source>
</evidence>
<dbReference type="Pfam" id="PF24669">
    <property type="entry name" value="Ddi2_HDD"/>
    <property type="match status" value="1"/>
</dbReference>
<accession>A0A0W4ZJ83</accession>
<dbReference type="Pfam" id="PF09668">
    <property type="entry name" value="Asp_protease"/>
    <property type="match status" value="1"/>
</dbReference>
<dbReference type="OrthoDB" id="1047367at2759"/>
<dbReference type="VEuPathDB" id="FungiDB:T552_01686"/>
<dbReference type="CDD" id="cd05479">
    <property type="entry name" value="RP_DDI"/>
    <property type="match status" value="1"/>
</dbReference>